<accession>A0A9P6DRU7</accession>
<dbReference type="OrthoDB" id="2131701at2759"/>
<dbReference type="InterPro" id="IPR000772">
    <property type="entry name" value="Ricin_B_lectin"/>
</dbReference>
<protein>
    <submittedName>
        <fullName evidence="2">Carbohydrate-binding module family 13 protein</fullName>
    </submittedName>
</protein>
<dbReference type="Proteomes" id="UP000886523">
    <property type="component" value="Unassembled WGS sequence"/>
</dbReference>
<evidence type="ECO:0000313" key="3">
    <source>
        <dbReference type="Proteomes" id="UP000886523"/>
    </source>
</evidence>
<dbReference type="Pfam" id="PF14200">
    <property type="entry name" value="RicinB_lectin_2"/>
    <property type="match status" value="1"/>
</dbReference>
<dbReference type="AlphaFoldDB" id="A0A9P6DRU7"/>
<dbReference type="Gene3D" id="2.80.10.50">
    <property type="match status" value="1"/>
</dbReference>
<evidence type="ECO:0000259" key="1">
    <source>
        <dbReference type="Pfam" id="PF14200"/>
    </source>
</evidence>
<proteinExistence type="predicted"/>
<feature type="domain" description="Ricin B lectin" evidence="1">
    <location>
        <begin position="19"/>
        <end position="102"/>
    </location>
</feature>
<comment type="caution">
    <text evidence="2">The sequence shown here is derived from an EMBL/GenBank/DDBJ whole genome shotgun (WGS) entry which is preliminary data.</text>
</comment>
<keyword evidence="3" id="KW-1185">Reference proteome</keyword>
<dbReference type="InterPro" id="IPR035992">
    <property type="entry name" value="Ricin_B-like_lectins"/>
</dbReference>
<sequence>LCIFAHRQYVIEYLISSNPNQQWTLEHIDDDSLHIKNGLGEYLSIDGQPTDGTRVIGSAKQQIYNIIADSGEPTHHRIFHPGTNYVALDHGSAALGTHVTFWTKGLSRKQT</sequence>
<gene>
    <name evidence="2" type="ORF">BS47DRAFT_1486879</name>
</gene>
<feature type="non-terminal residue" evidence="2">
    <location>
        <position position="1"/>
    </location>
</feature>
<reference evidence="2" key="1">
    <citation type="journal article" date="2020" name="Nat. Commun.">
        <title>Large-scale genome sequencing of mycorrhizal fungi provides insights into the early evolution of symbiotic traits.</title>
        <authorList>
            <person name="Miyauchi S."/>
            <person name="Kiss E."/>
            <person name="Kuo A."/>
            <person name="Drula E."/>
            <person name="Kohler A."/>
            <person name="Sanchez-Garcia M."/>
            <person name="Morin E."/>
            <person name="Andreopoulos B."/>
            <person name="Barry K.W."/>
            <person name="Bonito G."/>
            <person name="Buee M."/>
            <person name="Carver A."/>
            <person name="Chen C."/>
            <person name="Cichocki N."/>
            <person name="Clum A."/>
            <person name="Culley D."/>
            <person name="Crous P.W."/>
            <person name="Fauchery L."/>
            <person name="Girlanda M."/>
            <person name="Hayes R.D."/>
            <person name="Keri Z."/>
            <person name="LaButti K."/>
            <person name="Lipzen A."/>
            <person name="Lombard V."/>
            <person name="Magnuson J."/>
            <person name="Maillard F."/>
            <person name="Murat C."/>
            <person name="Nolan M."/>
            <person name="Ohm R.A."/>
            <person name="Pangilinan J."/>
            <person name="Pereira M.F."/>
            <person name="Perotto S."/>
            <person name="Peter M."/>
            <person name="Pfister S."/>
            <person name="Riley R."/>
            <person name="Sitrit Y."/>
            <person name="Stielow J.B."/>
            <person name="Szollosi G."/>
            <person name="Zifcakova L."/>
            <person name="Stursova M."/>
            <person name="Spatafora J.W."/>
            <person name="Tedersoo L."/>
            <person name="Vaario L.M."/>
            <person name="Yamada A."/>
            <person name="Yan M."/>
            <person name="Wang P."/>
            <person name="Xu J."/>
            <person name="Bruns T."/>
            <person name="Baldrian P."/>
            <person name="Vilgalys R."/>
            <person name="Dunand C."/>
            <person name="Henrissat B."/>
            <person name="Grigoriev I.V."/>
            <person name="Hibbett D."/>
            <person name="Nagy L.G."/>
            <person name="Martin F.M."/>
        </authorList>
    </citation>
    <scope>NUCLEOTIDE SEQUENCE</scope>
    <source>
        <strain evidence="2">UP504</strain>
    </source>
</reference>
<dbReference type="SUPFAM" id="SSF50370">
    <property type="entry name" value="Ricin B-like lectins"/>
    <property type="match status" value="1"/>
</dbReference>
<dbReference type="EMBL" id="MU129000">
    <property type="protein sequence ID" value="KAF9511477.1"/>
    <property type="molecule type" value="Genomic_DNA"/>
</dbReference>
<evidence type="ECO:0000313" key="2">
    <source>
        <dbReference type="EMBL" id="KAF9511477.1"/>
    </source>
</evidence>
<organism evidence="2 3">
    <name type="scientific">Hydnum rufescens UP504</name>
    <dbReference type="NCBI Taxonomy" id="1448309"/>
    <lineage>
        <taxon>Eukaryota</taxon>
        <taxon>Fungi</taxon>
        <taxon>Dikarya</taxon>
        <taxon>Basidiomycota</taxon>
        <taxon>Agaricomycotina</taxon>
        <taxon>Agaricomycetes</taxon>
        <taxon>Cantharellales</taxon>
        <taxon>Hydnaceae</taxon>
        <taxon>Hydnum</taxon>
    </lineage>
</organism>
<name>A0A9P6DRU7_9AGAM</name>